<keyword evidence="8 16" id="KW-1133">Transmembrane helix</keyword>
<dbReference type="InterPro" id="IPR011640">
    <property type="entry name" value="Fe2_transport_prot_B_C"/>
</dbReference>
<evidence type="ECO:0000256" key="2">
    <source>
        <dbReference type="ARBA" id="ARBA00022448"/>
    </source>
</evidence>
<feature type="domain" description="FeoB-type G" evidence="17">
    <location>
        <begin position="3"/>
        <end position="169"/>
    </location>
</feature>
<dbReference type="InterPro" id="IPR006073">
    <property type="entry name" value="GTP-bd"/>
</dbReference>
<evidence type="ECO:0000256" key="1">
    <source>
        <dbReference type="ARBA" id="ARBA00004429"/>
    </source>
</evidence>
<comment type="subcellular location">
    <subcellularLocation>
        <location evidence="1 16">Cell inner membrane</location>
        <topology evidence="1 16">Multi-pass membrane protein</topology>
    </subcellularLocation>
</comment>
<comment type="caution">
    <text evidence="18">The sequence shown here is derived from an EMBL/GenBank/DDBJ whole genome shotgun (WGS) entry which is preliminary data.</text>
</comment>
<dbReference type="FunFam" id="3.40.50.300:FF:000426">
    <property type="entry name" value="Ferrous iron transport protein B"/>
    <property type="match status" value="1"/>
</dbReference>
<dbReference type="STRING" id="1774970.AUC70_06120"/>
<dbReference type="NCBIfam" id="TIGR00437">
    <property type="entry name" value="feoB"/>
    <property type="match status" value="1"/>
</dbReference>
<keyword evidence="2 16" id="KW-0813">Transport</keyword>
<dbReference type="GO" id="GO:0005886">
    <property type="term" value="C:plasma membrane"/>
    <property type="evidence" value="ECO:0007669"/>
    <property type="project" value="UniProtKB-SubCell"/>
</dbReference>
<dbReference type="NCBIfam" id="NF007105">
    <property type="entry name" value="PRK09554.1"/>
    <property type="match status" value="1"/>
</dbReference>
<evidence type="ECO:0000256" key="5">
    <source>
        <dbReference type="ARBA" id="ARBA00022519"/>
    </source>
</evidence>
<evidence type="ECO:0000256" key="3">
    <source>
        <dbReference type="ARBA" id="ARBA00022475"/>
    </source>
</evidence>
<keyword evidence="11 14" id="KW-0342">GTP-binding</keyword>
<dbReference type="InterPro" id="IPR041069">
    <property type="entry name" value="FeoB_Cyto"/>
</dbReference>
<gene>
    <name evidence="18" type="ORF">AUC70_06120</name>
</gene>
<feature type="binding site" evidence="15">
    <location>
        <position position="24"/>
    </location>
    <ligand>
        <name>Mg(2+)</name>
        <dbReference type="ChEBI" id="CHEBI:18420"/>
        <label>2</label>
    </ligand>
</feature>
<keyword evidence="3" id="KW-1003">Cell membrane</keyword>
<keyword evidence="7 14" id="KW-0547">Nucleotide-binding</keyword>
<dbReference type="EMBL" id="LPWE01000011">
    <property type="protein sequence ID" value="ODR95263.1"/>
    <property type="molecule type" value="Genomic_DNA"/>
</dbReference>
<feature type="transmembrane region" description="Helical" evidence="16">
    <location>
        <begin position="282"/>
        <end position="300"/>
    </location>
</feature>
<dbReference type="Gene3D" id="1.10.287.1770">
    <property type="match status" value="1"/>
</dbReference>
<reference evidence="18 19" key="1">
    <citation type="journal article" date="2016" name="Environ. Microbiol.">
        <title>New Methyloceanibacter diversity from North Sea sediments includes methanotroph containing solely the soluble methane monooxygenase.</title>
        <authorList>
            <person name="Vekeman B."/>
            <person name="Kerckhof F.M."/>
            <person name="Cremers G."/>
            <person name="de Vos P."/>
            <person name="Vandamme P."/>
            <person name="Boon N."/>
            <person name="Op den Camp H.J."/>
            <person name="Heylen K."/>
        </authorList>
    </citation>
    <scope>NUCLEOTIDE SEQUENCE [LARGE SCALE GENOMIC DNA]</scope>
    <source>
        <strain evidence="18 19">R-67176</strain>
    </source>
</reference>
<organism evidence="18 19">
    <name type="scientific">Methyloceanibacter stevinii</name>
    <dbReference type="NCBI Taxonomy" id="1774970"/>
    <lineage>
        <taxon>Bacteria</taxon>
        <taxon>Pseudomonadati</taxon>
        <taxon>Pseudomonadota</taxon>
        <taxon>Alphaproteobacteria</taxon>
        <taxon>Hyphomicrobiales</taxon>
        <taxon>Hyphomicrobiaceae</taxon>
        <taxon>Methyloceanibacter</taxon>
    </lineage>
</organism>
<dbReference type="InterPro" id="IPR030389">
    <property type="entry name" value="G_FEOB_dom"/>
</dbReference>
<feature type="binding site" evidence="15">
    <location>
        <position position="21"/>
    </location>
    <ligand>
        <name>Mg(2+)</name>
        <dbReference type="ChEBI" id="CHEBI:18420"/>
        <label>2</label>
    </ligand>
</feature>
<keyword evidence="9 16" id="KW-0408">Iron</keyword>
<proteinExistence type="inferred from homology"/>
<dbReference type="InterPro" id="IPR027417">
    <property type="entry name" value="P-loop_NTPase"/>
</dbReference>
<evidence type="ECO:0000256" key="12">
    <source>
        <dbReference type="ARBA" id="ARBA00023136"/>
    </source>
</evidence>
<dbReference type="RefSeq" id="WP_069444553.1">
    <property type="nucleotide sequence ID" value="NZ_LPWE01000011.1"/>
</dbReference>
<evidence type="ECO:0000256" key="6">
    <source>
        <dbReference type="ARBA" id="ARBA00022692"/>
    </source>
</evidence>
<dbReference type="PROSITE" id="PS51711">
    <property type="entry name" value="G_FEOB"/>
    <property type="match status" value="1"/>
</dbReference>
<dbReference type="Proteomes" id="UP000094172">
    <property type="component" value="Unassembled WGS sequence"/>
</dbReference>
<keyword evidence="15" id="KW-0460">Magnesium</keyword>
<evidence type="ECO:0000259" key="17">
    <source>
        <dbReference type="PROSITE" id="PS51711"/>
    </source>
</evidence>
<accession>A0A1E3VP03</accession>
<dbReference type="GO" id="GO:0005525">
    <property type="term" value="F:GTP binding"/>
    <property type="evidence" value="ECO:0007669"/>
    <property type="project" value="UniProtKB-KW"/>
</dbReference>
<feature type="binding site" evidence="14">
    <location>
        <begin position="10"/>
        <end position="17"/>
    </location>
    <ligand>
        <name>GTP</name>
        <dbReference type="ChEBI" id="CHEBI:37565"/>
        <label>1</label>
    </ligand>
</feature>
<dbReference type="PANTHER" id="PTHR43185:SF1">
    <property type="entry name" value="FE(2+) TRANSPORTER FEOB"/>
    <property type="match status" value="1"/>
</dbReference>
<dbReference type="NCBIfam" id="TIGR00231">
    <property type="entry name" value="small_GTP"/>
    <property type="match status" value="1"/>
</dbReference>
<feature type="binding site" evidence="15">
    <location>
        <position position="25"/>
    </location>
    <ligand>
        <name>Mg(2+)</name>
        <dbReference type="ChEBI" id="CHEBI:18420"/>
        <label>2</label>
    </ligand>
</feature>
<feature type="transmembrane region" description="Helical" evidence="16">
    <location>
        <begin position="391"/>
        <end position="415"/>
    </location>
</feature>
<evidence type="ECO:0000256" key="7">
    <source>
        <dbReference type="ARBA" id="ARBA00022741"/>
    </source>
</evidence>
<evidence type="ECO:0000256" key="14">
    <source>
        <dbReference type="PIRSR" id="PIRSR603373-1"/>
    </source>
</evidence>
<dbReference type="Pfam" id="PF07670">
    <property type="entry name" value="Gate"/>
    <property type="match status" value="2"/>
</dbReference>
<dbReference type="PANTHER" id="PTHR43185">
    <property type="entry name" value="FERROUS IRON TRANSPORT PROTEIN B"/>
    <property type="match status" value="1"/>
</dbReference>
<evidence type="ECO:0000256" key="15">
    <source>
        <dbReference type="PIRSR" id="PIRSR603373-2"/>
    </source>
</evidence>
<name>A0A1E3VP03_9HYPH</name>
<dbReference type="InterPro" id="IPR003373">
    <property type="entry name" value="Fe2_transport_prot-B"/>
</dbReference>
<feature type="transmembrane region" description="Helical" evidence="16">
    <location>
        <begin position="741"/>
        <end position="762"/>
    </location>
</feature>
<evidence type="ECO:0000256" key="9">
    <source>
        <dbReference type="ARBA" id="ARBA00023004"/>
    </source>
</evidence>
<keyword evidence="5" id="KW-0997">Cell inner membrane</keyword>
<protein>
    <recommendedName>
        <fullName evidence="13 16">Ferrous iron transport protein B</fullName>
    </recommendedName>
</protein>
<evidence type="ECO:0000313" key="18">
    <source>
        <dbReference type="EMBL" id="ODR95263.1"/>
    </source>
</evidence>
<dbReference type="Pfam" id="PF02421">
    <property type="entry name" value="FeoB_N"/>
    <property type="match status" value="1"/>
</dbReference>
<keyword evidence="19" id="KW-1185">Reference proteome</keyword>
<feature type="binding site" evidence="14">
    <location>
        <begin position="56"/>
        <end position="59"/>
    </location>
    <ligand>
        <name>GTP</name>
        <dbReference type="ChEBI" id="CHEBI:37565"/>
        <label>3</label>
    </ligand>
</feature>
<dbReference type="AlphaFoldDB" id="A0A1E3VP03"/>
<keyword evidence="10" id="KW-0406">Ion transport</keyword>
<dbReference type="GO" id="GO:0046872">
    <property type="term" value="F:metal ion binding"/>
    <property type="evidence" value="ECO:0007669"/>
    <property type="project" value="UniProtKB-KW"/>
</dbReference>
<dbReference type="InterPro" id="IPR005225">
    <property type="entry name" value="Small_GTP-bd"/>
</dbReference>
<feature type="transmembrane region" description="Helical" evidence="16">
    <location>
        <begin position="709"/>
        <end position="729"/>
    </location>
</feature>
<feature type="binding site" evidence="14">
    <location>
        <begin position="35"/>
        <end position="39"/>
    </location>
    <ligand>
        <name>GTP</name>
        <dbReference type="ChEBI" id="CHEBI:37565"/>
        <label>2</label>
    </ligand>
</feature>
<comment type="similarity">
    <text evidence="16">Belongs to the TRAFAC class TrmE-Era-EngA-EngB-Septin-like GTPase superfamily. FeoB GTPase (TC 9.A.8) family.</text>
</comment>
<dbReference type="PRINTS" id="PR00326">
    <property type="entry name" value="GTP1OBG"/>
</dbReference>
<dbReference type="CDD" id="cd01879">
    <property type="entry name" value="FeoB"/>
    <property type="match status" value="1"/>
</dbReference>
<feature type="transmembrane region" description="Helical" evidence="16">
    <location>
        <begin position="338"/>
        <end position="371"/>
    </location>
</feature>
<evidence type="ECO:0000256" key="16">
    <source>
        <dbReference type="RuleBase" id="RU362098"/>
    </source>
</evidence>
<keyword evidence="12 16" id="KW-0472">Membrane</keyword>
<keyword evidence="4 16" id="KW-0410">Iron transport</keyword>
<feature type="transmembrane region" description="Helical" evidence="16">
    <location>
        <begin position="681"/>
        <end position="702"/>
    </location>
</feature>
<comment type="function">
    <text evidence="16">Probable transporter of a GTP-driven Fe(2+) uptake system.</text>
</comment>
<dbReference type="Gene3D" id="3.40.50.300">
    <property type="entry name" value="P-loop containing nucleotide triphosphate hydrolases"/>
    <property type="match status" value="1"/>
</dbReference>
<dbReference type="SUPFAM" id="SSF52540">
    <property type="entry name" value="P-loop containing nucleoside triphosphate hydrolases"/>
    <property type="match status" value="1"/>
</dbReference>
<feature type="transmembrane region" description="Helical" evidence="16">
    <location>
        <begin position="515"/>
        <end position="533"/>
    </location>
</feature>
<evidence type="ECO:0000256" key="10">
    <source>
        <dbReference type="ARBA" id="ARBA00023065"/>
    </source>
</evidence>
<feature type="binding site" evidence="14">
    <location>
        <begin position="120"/>
        <end position="123"/>
    </location>
    <ligand>
        <name>GTP</name>
        <dbReference type="ChEBI" id="CHEBI:37565"/>
        <label>1</label>
    </ligand>
</feature>
<feature type="transmembrane region" description="Helical" evidence="16">
    <location>
        <begin position="457"/>
        <end position="477"/>
    </location>
</feature>
<feature type="binding site" evidence="15">
    <location>
        <position position="22"/>
    </location>
    <ligand>
        <name>Mg(2+)</name>
        <dbReference type="ChEBI" id="CHEBI:18420"/>
        <label>1</label>
    </ligand>
</feature>
<evidence type="ECO:0000256" key="8">
    <source>
        <dbReference type="ARBA" id="ARBA00022989"/>
    </source>
</evidence>
<dbReference type="InterPro" id="IPR050860">
    <property type="entry name" value="FeoB_GTPase"/>
</dbReference>
<dbReference type="Pfam" id="PF17910">
    <property type="entry name" value="FeoB_Cyto"/>
    <property type="match status" value="1"/>
</dbReference>
<evidence type="ECO:0000256" key="13">
    <source>
        <dbReference type="NCBIfam" id="TIGR00437"/>
    </source>
</evidence>
<dbReference type="GO" id="GO:0015093">
    <property type="term" value="F:ferrous iron transmembrane transporter activity"/>
    <property type="evidence" value="ECO:0007669"/>
    <property type="project" value="UniProtKB-UniRule"/>
</dbReference>
<evidence type="ECO:0000256" key="4">
    <source>
        <dbReference type="ARBA" id="ARBA00022496"/>
    </source>
</evidence>
<keyword evidence="6 16" id="KW-0812">Transmembrane</keyword>
<feature type="transmembrane region" description="Helical" evidence="16">
    <location>
        <begin position="427"/>
        <end position="451"/>
    </location>
</feature>
<dbReference type="Pfam" id="PF07664">
    <property type="entry name" value="FeoB_C"/>
    <property type="match status" value="1"/>
</dbReference>
<evidence type="ECO:0000256" key="11">
    <source>
        <dbReference type="ARBA" id="ARBA00023134"/>
    </source>
</evidence>
<dbReference type="InterPro" id="IPR011642">
    <property type="entry name" value="Gate_dom"/>
</dbReference>
<evidence type="ECO:0000313" key="19">
    <source>
        <dbReference type="Proteomes" id="UP000094172"/>
    </source>
</evidence>
<sequence length="776" mass="83311">MDEVSIAIVGNPNCGKTTLFNAMTGTQQRVGNWPGVTVEKKVGGFAYRGQRIEVVDLPGVYSLDGAGGSVSLDERVARDYVVEGGANLIVNIIDASNIERNLYLTTQLLEMGAPIVVALNMVDIAKSRHLEINIDELSKRLGCPVIPIVASAEKGVDDLKAEIVRAASEAQPVRETPTYGPEVEAALAELLPHITETATSGSSRWLAVKLLEGDESASGTLDSEAERIAARQRDKIEADLGVDADTLIASGRYDFVNGLTQKSVRRTTQLNKTVSDSIDRVILNRTLGIPIFLIIMYAMFMFTINIGGAFIDFFDIAAGTIFVDGFGHLLESIGSPDWVVTLLATGVGGGIQTVATFIPIIACLFLFLSLLEDSGYMARAAFVMDRLMRMIGLPGKSFVPLIVGFGCNVPAIMAARTLENQRDRTMTIMMAPFMSCGAKLPVYALFAAAFFPVGGQNLVFALYLIGILAAVFTGLMLKHTLLRGETSPFVMELPPYHMPTFKGIMLRTWDRLQSFILRAGKVIVAMVVVIAFLNSWGTDGSFGHEDSEDSVLSEIGRGLVPIFEPMGIQEDNWPATVGIFTGLLAKEVVVGTLNTLYSSMAANDAEPGSEEGEDAFNFWGGLQAAFESIGPNLRDAFGTAQDPLGMDIGDVSSPASAAEEQGVSAGIFGSMASLFNGQVGAFAYLLFILLYMPCVAATAAVYREIGAVWAIFVSVWTTALAYGVAVLFYQAATFSQDPVSSAWWIGGILALFVAAFLGMRYYGTHENHRLPALRGA</sequence>
<keyword evidence="15" id="KW-0479">Metal-binding</keyword>